<dbReference type="Pfam" id="PF01272">
    <property type="entry name" value="GreA_GreB"/>
    <property type="match status" value="1"/>
</dbReference>
<comment type="similarity">
    <text evidence="1">Belongs to the GreA/GreB family.</text>
</comment>
<keyword evidence="2" id="KW-0805">Transcription regulation</keyword>
<dbReference type="InterPro" id="IPR023459">
    <property type="entry name" value="Tscrpt_elong_fac_GreA/B_fam"/>
</dbReference>
<reference evidence="7 8" key="1">
    <citation type="journal article" date="2017" name="ISME J.">
        <title>Potential for microbial H2 and metal transformations associated with novel bacteria and archaea in deep terrestrial subsurface sediments.</title>
        <authorList>
            <person name="Hernsdorf A.W."/>
            <person name="Amano Y."/>
            <person name="Miyakawa K."/>
            <person name="Ise K."/>
            <person name="Suzuki Y."/>
            <person name="Anantharaman K."/>
            <person name="Probst A."/>
            <person name="Burstein D."/>
            <person name="Thomas B.C."/>
            <person name="Banfield J.F."/>
        </authorList>
    </citation>
    <scope>NUCLEOTIDE SEQUENCE [LARGE SCALE GENOMIC DNA]</scope>
    <source>
        <strain evidence="7">HGW-Falkowbacteria-2</strain>
    </source>
</reference>
<evidence type="ECO:0000259" key="6">
    <source>
        <dbReference type="Pfam" id="PF03449"/>
    </source>
</evidence>
<dbReference type="PIRSF" id="PIRSF006092">
    <property type="entry name" value="GreA_GreB"/>
    <property type="match status" value="1"/>
</dbReference>
<evidence type="ECO:0000256" key="3">
    <source>
        <dbReference type="ARBA" id="ARBA00023163"/>
    </source>
</evidence>
<evidence type="ECO:0000313" key="8">
    <source>
        <dbReference type="Proteomes" id="UP000233325"/>
    </source>
</evidence>
<evidence type="ECO:0000313" key="7">
    <source>
        <dbReference type="EMBL" id="PKM88812.1"/>
    </source>
</evidence>
<dbReference type="SUPFAM" id="SSF46557">
    <property type="entry name" value="GreA transcript cleavage protein, N-terminal domain"/>
    <property type="match status" value="1"/>
</dbReference>
<name>A0A2N2E2A3_9BACT</name>
<dbReference type="PANTHER" id="PTHR30437">
    <property type="entry name" value="TRANSCRIPTION ELONGATION FACTOR GREA"/>
    <property type="match status" value="1"/>
</dbReference>
<dbReference type="Pfam" id="PF03449">
    <property type="entry name" value="GreA_GreB_N"/>
    <property type="match status" value="1"/>
</dbReference>
<dbReference type="SUPFAM" id="SSF54534">
    <property type="entry name" value="FKBP-like"/>
    <property type="match status" value="1"/>
</dbReference>
<keyword evidence="3" id="KW-0804">Transcription</keyword>
<dbReference type="EMBL" id="PHAH01000010">
    <property type="protein sequence ID" value="PKM88812.1"/>
    <property type="molecule type" value="Genomic_DNA"/>
</dbReference>
<dbReference type="GO" id="GO:0070063">
    <property type="term" value="F:RNA polymerase binding"/>
    <property type="evidence" value="ECO:0007669"/>
    <property type="project" value="InterPro"/>
</dbReference>
<dbReference type="PROSITE" id="PS00830">
    <property type="entry name" value="GREAB_2"/>
    <property type="match status" value="1"/>
</dbReference>
<comment type="caution">
    <text evidence="7">The sequence shown here is derived from an EMBL/GenBank/DDBJ whole genome shotgun (WGS) entry which is preliminary data.</text>
</comment>
<protein>
    <recommendedName>
        <fullName evidence="9">Transcription elongation factor GreA</fullName>
    </recommendedName>
</protein>
<dbReference type="Gene3D" id="1.10.287.180">
    <property type="entry name" value="Transcription elongation factor, GreA/GreB, N-terminal domain"/>
    <property type="match status" value="1"/>
</dbReference>
<feature type="domain" description="Transcription elongation factor GreA/GreB N-terminal" evidence="6">
    <location>
        <begin position="20"/>
        <end position="87"/>
    </location>
</feature>
<evidence type="ECO:0000259" key="5">
    <source>
        <dbReference type="Pfam" id="PF01272"/>
    </source>
</evidence>
<feature type="region of interest" description="Disordered" evidence="4">
    <location>
        <begin position="1"/>
        <end position="23"/>
    </location>
</feature>
<dbReference type="Gene3D" id="3.10.50.30">
    <property type="entry name" value="Transcription elongation factor, GreA/GreB, C-terminal domain"/>
    <property type="match status" value="1"/>
</dbReference>
<dbReference type="GO" id="GO:0003677">
    <property type="term" value="F:DNA binding"/>
    <property type="evidence" value="ECO:0007669"/>
    <property type="project" value="InterPro"/>
</dbReference>
<dbReference type="InterPro" id="IPR036805">
    <property type="entry name" value="Tscrpt_elong_fac_GreA/B_N_sf"/>
</dbReference>
<dbReference type="InterPro" id="IPR022691">
    <property type="entry name" value="Tscrpt_elong_fac_GreA/B_N"/>
</dbReference>
<dbReference type="PANTHER" id="PTHR30437:SF4">
    <property type="entry name" value="TRANSCRIPTION ELONGATION FACTOR GREA"/>
    <property type="match status" value="1"/>
</dbReference>
<evidence type="ECO:0000256" key="2">
    <source>
        <dbReference type="ARBA" id="ARBA00023015"/>
    </source>
</evidence>
<dbReference type="InterPro" id="IPR001437">
    <property type="entry name" value="Tscrpt_elong_fac_GreA/B_C"/>
</dbReference>
<dbReference type="AlphaFoldDB" id="A0A2N2E2A3"/>
<evidence type="ECO:0000256" key="1">
    <source>
        <dbReference type="ARBA" id="ARBA00008213"/>
    </source>
</evidence>
<dbReference type="Proteomes" id="UP000233325">
    <property type="component" value="Unassembled WGS sequence"/>
</dbReference>
<gene>
    <name evidence="7" type="ORF">CVU83_01090</name>
</gene>
<dbReference type="GO" id="GO:0006354">
    <property type="term" value="P:DNA-templated transcription elongation"/>
    <property type="evidence" value="ECO:0007669"/>
    <property type="project" value="TreeGrafter"/>
</dbReference>
<dbReference type="InterPro" id="IPR018151">
    <property type="entry name" value="TF_GreA/GreB_CS"/>
</dbReference>
<evidence type="ECO:0000256" key="4">
    <source>
        <dbReference type="SAM" id="MobiDB-lite"/>
    </source>
</evidence>
<dbReference type="GO" id="GO:0032784">
    <property type="term" value="P:regulation of DNA-templated transcription elongation"/>
    <property type="evidence" value="ECO:0007669"/>
    <property type="project" value="InterPro"/>
</dbReference>
<organism evidence="7 8">
    <name type="scientific">Candidatus Falkowbacteria bacterium HGW-Falkowbacteria-2</name>
    <dbReference type="NCBI Taxonomy" id="2013769"/>
    <lineage>
        <taxon>Bacteria</taxon>
        <taxon>Candidatus Falkowiibacteriota</taxon>
    </lineage>
</organism>
<sequence>MQTPHRRGENNNRAPKDYKLSPEKYRSLEHKLLRLKARHPQEASEVKRLAEMGDFSENAGYQMAKSRLRGLNQRILDIEHLLKRAEIVIPDADTSTVKAGHRVTIETAGKEKTYTILGGAETDPDAGVISLLSPLGSSLLNKKVGDEISVTVNGKEKIIRIIKIEA</sequence>
<feature type="domain" description="Transcription elongation factor GreA/GreB C-terminal" evidence="5">
    <location>
        <begin position="94"/>
        <end position="165"/>
    </location>
</feature>
<dbReference type="InterPro" id="IPR036953">
    <property type="entry name" value="GreA/GreB_C_sf"/>
</dbReference>
<evidence type="ECO:0008006" key="9">
    <source>
        <dbReference type="Google" id="ProtNLM"/>
    </source>
</evidence>
<accession>A0A2N2E2A3</accession>
<proteinExistence type="inferred from homology"/>